<keyword evidence="7" id="KW-0808">Transferase</keyword>
<dbReference type="CDD" id="cd13645">
    <property type="entry name" value="PBP2_HuPBGD_like"/>
    <property type="match status" value="1"/>
</dbReference>
<comment type="catalytic activity">
    <reaction evidence="12">
        <text>4 porphobilinogen + H2O = hydroxymethylbilane + 4 NH4(+)</text>
        <dbReference type="Rhea" id="RHEA:13185"/>
        <dbReference type="ChEBI" id="CHEBI:15377"/>
        <dbReference type="ChEBI" id="CHEBI:28938"/>
        <dbReference type="ChEBI" id="CHEBI:57845"/>
        <dbReference type="ChEBI" id="CHEBI:58126"/>
        <dbReference type="EC" id="2.5.1.61"/>
    </reaction>
</comment>
<dbReference type="GO" id="GO:0004418">
    <property type="term" value="F:hydroxymethylbilane synthase activity"/>
    <property type="evidence" value="ECO:0007669"/>
    <property type="project" value="UniProtKB-EC"/>
</dbReference>
<feature type="domain" description="Porphobilinogen deaminase C-terminal" evidence="15">
    <location>
        <begin position="1113"/>
        <end position="1183"/>
    </location>
</feature>
<dbReference type="PROSITE" id="PS00533">
    <property type="entry name" value="PORPHOBILINOGEN_DEAM"/>
    <property type="match status" value="1"/>
</dbReference>
<dbReference type="EC" id="2.5.1.61" evidence="5"/>
<evidence type="ECO:0000256" key="6">
    <source>
        <dbReference type="ARBA" id="ARBA00016519"/>
    </source>
</evidence>
<dbReference type="InterPro" id="IPR006461">
    <property type="entry name" value="PLAC_motif_containing"/>
</dbReference>
<dbReference type="Gene3D" id="3.30.160.40">
    <property type="entry name" value="Porphobilinogen deaminase, C-terminal domain"/>
    <property type="match status" value="1"/>
</dbReference>
<dbReference type="FunFam" id="3.40.190.10:FF:000005">
    <property type="entry name" value="Porphobilinogen deaminase"/>
    <property type="match status" value="1"/>
</dbReference>
<evidence type="ECO:0000256" key="11">
    <source>
        <dbReference type="ARBA" id="ARBA00033064"/>
    </source>
</evidence>
<dbReference type="InterPro" id="IPR022418">
    <property type="entry name" value="Porphobilinogen_deaminase_C"/>
</dbReference>
<dbReference type="SUPFAM" id="SSF54782">
    <property type="entry name" value="Porphobilinogen deaminase (hydroxymethylbilane synthase), C-terminal domain"/>
    <property type="match status" value="1"/>
</dbReference>
<dbReference type="Proteomes" id="UP000008065">
    <property type="component" value="Unassembled WGS sequence"/>
</dbReference>
<comment type="pathway">
    <text evidence="3">Porphyrin-containing compound metabolism; protoporphyrin-IX biosynthesis; coproporphyrinogen-III from 5-aminolevulinate: step 2/4.</text>
</comment>
<dbReference type="PANTHER" id="PTHR11557:SF0">
    <property type="entry name" value="PORPHOBILINOGEN DEAMINASE"/>
    <property type="match status" value="1"/>
</dbReference>
<dbReference type="InterPro" id="IPR000860">
    <property type="entry name" value="HemC"/>
</dbReference>
<evidence type="ECO:0000256" key="10">
    <source>
        <dbReference type="ARBA" id="ARBA00030685"/>
    </source>
</evidence>
<keyword evidence="8" id="KW-0350">Heme biosynthesis</keyword>
<dbReference type="GO" id="GO:0006782">
    <property type="term" value="P:protoporphyrinogen IX biosynthetic process"/>
    <property type="evidence" value="ECO:0007669"/>
    <property type="project" value="UniProtKB-UniPathway"/>
</dbReference>
<evidence type="ECO:0000256" key="3">
    <source>
        <dbReference type="ARBA" id="ARBA00004735"/>
    </source>
</evidence>
<gene>
    <name evidence="16" type="ORF">NEUTE1DRAFT_128191</name>
</gene>
<dbReference type="InterPro" id="IPR022417">
    <property type="entry name" value="Porphobilin_deaminase_N"/>
</dbReference>
<evidence type="ECO:0000256" key="4">
    <source>
        <dbReference type="ARBA" id="ARBA00005638"/>
    </source>
</evidence>
<evidence type="ECO:0000259" key="15">
    <source>
        <dbReference type="Pfam" id="PF03900"/>
    </source>
</evidence>
<dbReference type="GO" id="GO:0005737">
    <property type="term" value="C:cytoplasm"/>
    <property type="evidence" value="ECO:0007669"/>
    <property type="project" value="TreeGrafter"/>
</dbReference>
<dbReference type="FunFam" id="3.40.190.10:FF:000086">
    <property type="entry name" value="Probable porphobilinogen deaminase"/>
    <property type="match status" value="1"/>
</dbReference>
<comment type="similarity">
    <text evidence="4">Belongs to the HMBS family.</text>
</comment>
<evidence type="ECO:0000259" key="14">
    <source>
        <dbReference type="Pfam" id="PF01379"/>
    </source>
</evidence>
<dbReference type="EMBL" id="GL891302">
    <property type="protein sequence ID" value="EGO61694.1"/>
    <property type="molecule type" value="Genomic_DNA"/>
</dbReference>
<dbReference type="RefSeq" id="XP_009848688.1">
    <property type="nucleotide sequence ID" value="XM_009850386.1"/>
</dbReference>
<organism evidence="16 17">
    <name type="scientific">Neurospora tetrasperma (strain FGSC 2508 / ATCC MYA-4615 / P0657)</name>
    <dbReference type="NCBI Taxonomy" id="510951"/>
    <lineage>
        <taxon>Eukaryota</taxon>
        <taxon>Fungi</taxon>
        <taxon>Dikarya</taxon>
        <taxon>Ascomycota</taxon>
        <taxon>Pezizomycotina</taxon>
        <taxon>Sordariomycetes</taxon>
        <taxon>Sordariomycetidae</taxon>
        <taxon>Sordariales</taxon>
        <taxon>Sordariaceae</taxon>
        <taxon>Neurospora</taxon>
    </lineage>
</organism>
<dbReference type="Pfam" id="PF01379">
    <property type="entry name" value="Porphobil_deam"/>
    <property type="match status" value="1"/>
</dbReference>
<feature type="region of interest" description="Disordered" evidence="13">
    <location>
        <begin position="448"/>
        <end position="493"/>
    </location>
</feature>
<keyword evidence="17" id="KW-1185">Reference proteome</keyword>
<dbReference type="InterPro" id="IPR036803">
    <property type="entry name" value="Porphobilinogen_deaminase_C_sf"/>
</dbReference>
<dbReference type="VEuPathDB" id="FungiDB:NEUTE1DRAFT_128191"/>
<dbReference type="PANTHER" id="PTHR11557">
    <property type="entry name" value="PORPHOBILINOGEN DEAMINASE"/>
    <property type="match status" value="1"/>
</dbReference>
<dbReference type="HAMAP" id="MF_00260">
    <property type="entry name" value="Porphobil_deam"/>
    <property type="match status" value="1"/>
</dbReference>
<feature type="compositionally biased region" description="Polar residues" evidence="13">
    <location>
        <begin position="465"/>
        <end position="475"/>
    </location>
</feature>
<name>F8MEX3_NEUT8</name>
<evidence type="ECO:0000256" key="1">
    <source>
        <dbReference type="ARBA" id="ARBA00001916"/>
    </source>
</evidence>
<dbReference type="AlphaFoldDB" id="F8MEX3"/>
<dbReference type="Pfam" id="PF03900">
    <property type="entry name" value="Porphobil_deamC"/>
    <property type="match status" value="1"/>
</dbReference>
<evidence type="ECO:0000256" key="5">
    <source>
        <dbReference type="ARBA" id="ARBA00012655"/>
    </source>
</evidence>
<feature type="compositionally biased region" description="Basic and acidic residues" evidence="13">
    <location>
        <begin position="343"/>
        <end position="353"/>
    </location>
</feature>
<dbReference type="GeneID" id="20825189"/>
<sequence>MEDREMSTKTESTSSRPPEIPENDWKISLYDPGDNDDCPRACFLPCDMFAHTRYRLDLIKQGRDPLDLTDYKDFNPTCWKFFGLCTGGVCIGSGIYTGRETTRIRQKYGIRGTAGDDMTRGIFCQPCSLIRNDLEIRQRESMKQEADLPPPRPLGEDYQPIFAIKPDGYKSEPRMTTPRGILKPITSPESSSPPDGQPALREVHFHEPGLGNAPNVTASYPAEVGHVSQSSFSPRTEGGPLIVNQRRSREGTLTPIEEADNPAGEERKKSTVLGPAMNTFQRTTSPPVMHVTTSDAPIQAPTPTRDHDRYGNGRGPDTNRLEAPVRSRESPPMTPTGSTNARSSEDQPDRLEAPNRPLDSTPIPQRSRDIRLSEHRSDEAPAQFPVIEARVPSPELSRKAPKIGKSNTPVRKSRFSEEFDAPSADEIFSNIPDVAPSSSLDAPPRLPHLPGAFDTPAMPPATVPAGSSNVPSQLPQLPGAFPSSSHSETPNMKPSALEQLTALRDVANQSPKVVTVEEAETSIAETIQDEVDEAQDVGRSQPHDVGNDFLAGVPPRAEAHDMGTDTVVPLPDQPEAHGPHMDAKVALAAARIKDHPIESDPRINSPKPISIRNHQFTEDKRLAVPRSDSPFKPGIHLDQRVPTPPALVRPHNRLEDRQIATPSPSADRENRNLGADVRTASPGLGSRRGGLTGGRPHSLRHDSRVGTPKPSENVHDLAGDVKAPAGLVSPLAKSPEPRSPPPKRPAAASPALSASSISIGTRAHQLLEHFLEGNRKGAERESGNKSLPSRPCWGVAARADRCCPAVRAEKPFVPVPGAADLTPPAPSHKVASRSDKKIFLKTVLRPLTHPSPSTTKSSSLQTHPRQQQHHTTMSEQKQTVHIGTRRSALALRQVDLVIAALQPHHPNVHFQVHALATLGDKNQTASLPSLGKGLWTNELEAKLFNKEVDFIVHCLKDMPTTLPEGGKIGVVTEREDPRDVVVMKKKWAEQGKYKSLADLPEGAIVGTSSVRRAAQLRRRYPGLVFKDVRGNIETRMRKCDEEDYDCIILAAAGLLRMGYDERIAQWLDSTTEGGGMLHAVGQGALAMEIREGDEKTLEIIKPLCHEKTMVATFAERAVMRSLEGGCSVPIGVETKWVGEDQLQLKVTVVSLDGKESVDGQSVEVIKTIEEAEAMGQKLAEDLAKRGAQKILDFVNQGRASGGALKIGDL</sequence>
<feature type="region of interest" description="Disordered" evidence="13">
    <location>
        <begin position="227"/>
        <end position="380"/>
    </location>
</feature>
<evidence type="ECO:0000256" key="8">
    <source>
        <dbReference type="ARBA" id="ARBA00023133"/>
    </source>
</evidence>
<dbReference type="Pfam" id="PF04749">
    <property type="entry name" value="PLAC8"/>
    <property type="match status" value="1"/>
</dbReference>
<evidence type="ECO:0000313" key="17">
    <source>
        <dbReference type="Proteomes" id="UP000008065"/>
    </source>
</evidence>
<feature type="region of interest" description="Disordered" evidence="13">
    <location>
        <begin position="595"/>
        <end position="753"/>
    </location>
</feature>
<dbReference type="UniPathway" id="UPA00251">
    <property type="reaction ID" value="UER00319"/>
</dbReference>
<feature type="domain" description="Porphobilinogen deaminase N-terminal" evidence="14">
    <location>
        <begin position="880"/>
        <end position="1097"/>
    </location>
</feature>
<dbReference type="SUPFAM" id="SSF53850">
    <property type="entry name" value="Periplasmic binding protein-like II"/>
    <property type="match status" value="1"/>
</dbReference>
<keyword evidence="9" id="KW-0627">Porphyrin biosynthesis</keyword>
<dbReference type="Gene3D" id="3.40.190.10">
    <property type="entry name" value="Periplasmic binding protein-like II"/>
    <property type="match status" value="2"/>
</dbReference>
<dbReference type="KEGG" id="nte:NEUTE1DRAFT128191"/>
<dbReference type="FunFam" id="3.30.160.40:FF:000002">
    <property type="entry name" value="Porphobilinogen deaminase"/>
    <property type="match status" value="1"/>
</dbReference>
<feature type="region of interest" description="Disordered" evidence="13">
    <location>
        <begin position="845"/>
        <end position="880"/>
    </location>
</feature>
<comment type="cofactor">
    <cofactor evidence="1">
        <name>dipyrromethane</name>
        <dbReference type="ChEBI" id="CHEBI:60342"/>
    </cofactor>
</comment>
<evidence type="ECO:0000256" key="12">
    <source>
        <dbReference type="ARBA" id="ARBA00048169"/>
    </source>
</evidence>
<dbReference type="NCBIfam" id="TIGR00212">
    <property type="entry name" value="hemC"/>
    <property type="match status" value="1"/>
</dbReference>
<evidence type="ECO:0000256" key="13">
    <source>
        <dbReference type="SAM" id="MobiDB-lite"/>
    </source>
</evidence>
<evidence type="ECO:0000256" key="9">
    <source>
        <dbReference type="ARBA" id="ARBA00023244"/>
    </source>
</evidence>
<feature type="compositionally biased region" description="Basic and acidic residues" evidence="13">
    <location>
        <begin position="304"/>
        <end position="329"/>
    </location>
</feature>
<evidence type="ECO:0000256" key="2">
    <source>
        <dbReference type="ARBA" id="ARBA00002869"/>
    </source>
</evidence>
<evidence type="ECO:0000256" key="7">
    <source>
        <dbReference type="ARBA" id="ARBA00022679"/>
    </source>
</evidence>
<dbReference type="OrthoDB" id="1045822at2759"/>
<comment type="function">
    <text evidence="2">Tetrapolymerization of the monopyrrole PBG into the hydroxymethylbilane pre-uroporphyrinogen in several discrete steps.</text>
</comment>
<feature type="region of interest" description="Disordered" evidence="13">
    <location>
        <begin position="393"/>
        <end position="416"/>
    </location>
</feature>
<feature type="compositionally biased region" description="Polar residues" evidence="13">
    <location>
        <begin position="278"/>
        <end position="296"/>
    </location>
</feature>
<feature type="compositionally biased region" description="Polar residues" evidence="13">
    <location>
        <begin position="482"/>
        <end position="492"/>
    </location>
</feature>
<dbReference type="HOGENOM" id="CLU_289360_0_0_1"/>
<feature type="compositionally biased region" description="Low complexity" evidence="13">
    <location>
        <begin position="846"/>
        <end position="871"/>
    </location>
</feature>
<feature type="region of interest" description="Disordered" evidence="13">
    <location>
        <begin position="1"/>
        <end position="24"/>
    </location>
</feature>
<evidence type="ECO:0000313" key="16">
    <source>
        <dbReference type="EMBL" id="EGO61694.1"/>
    </source>
</evidence>
<protein>
    <recommendedName>
        <fullName evidence="6">Porphobilinogen deaminase</fullName>
        <ecNumber evidence="5">2.5.1.61</ecNumber>
    </recommendedName>
    <alternativeName>
        <fullName evidence="11">Hydroxymethylbilane synthase</fullName>
    </alternativeName>
    <alternativeName>
        <fullName evidence="10">Pre-uroporphyrinogen synthase</fullName>
    </alternativeName>
</protein>
<feature type="compositionally biased region" description="Basic and acidic residues" evidence="13">
    <location>
        <begin position="366"/>
        <end position="379"/>
    </location>
</feature>
<reference evidence="17" key="1">
    <citation type="journal article" date="2011" name="Genetics">
        <title>Massive changes in genome architecture accompany the transition to self-fertility in the filamentous fungus Neurospora tetrasperma.</title>
        <authorList>
            <person name="Ellison C.E."/>
            <person name="Stajich J.E."/>
            <person name="Jacobson D.J."/>
            <person name="Natvig D.O."/>
            <person name="Lapidus A."/>
            <person name="Foster B."/>
            <person name="Aerts A."/>
            <person name="Riley R."/>
            <person name="Lindquist E.A."/>
            <person name="Grigoriev I.V."/>
            <person name="Taylor J.W."/>
        </authorList>
    </citation>
    <scope>NUCLEOTIDE SEQUENCE [LARGE SCALE GENOMIC DNA]</scope>
    <source>
        <strain evidence="17">FGSC 2508 / P0657</strain>
    </source>
</reference>
<dbReference type="PRINTS" id="PR00151">
    <property type="entry name" value="PORPHBDMNASE"/>
</dbReference>
<proteinExistence type="inferred from homology"/>
<accession>F8MEX3</accession>
<dbReference type="InterPro" id="IPR022419">
    <property type="entry name" value="Porphobilin_deaminase_cofac_BS"/>
</dbReference>